<evidence type="ECO:0000313" key="12">
    <source>
        <dbReference type="EMBL" id="KAG7161260.1"/>
    </source>
</evidence>
<keyword evidence="5 10" id="KW-1133">Transmembrane helix</keyword>
<evidence type="ECO:0000256" key="2">
    <source>
        <dbReference type="ARBA" id="ARBA00022475"/>
    </source>
</evidence>
<feature type="region of interest" description="Disordered" evidence="9">
    <location>
        <begin position="703"/>
        <end position="733"/>
    </location>
</feature>
<feature type="region of interest" description="Disordered" evidence="9">
    <location>
        <begin position="778"/>
        <end position="814"/>
    </location>
</feature>
<keyword evidence="12" id="KW-0675">Receptor</keyword>
<dbReference type="EMBL" id="JAHLQT010029607">
    <property type="protein sequence ID" value="KAG7161260.1"/>
    <property type="molecule type" value="Genomic_DNA"/>
</dbReference>
<keyword evidence="6 10" id="KW-0472">Membrane</keyword>
<evidence type="ECO:0000256" key="7">
    <source>
        <dbReference type="ARBA" id="ARBA00023157"/>
    </source>
</evidence>
<dbReference type="AlphaFoldDB" id="A0A8J5JT22"/>
<reference evidence="12" key="1">
    <citation type="journal article" date="2021" name="Sci. Adv.">
        <title>The American lobster genome reveals insights on longevity, neural, and immune adaptations.</title>
        <authorList>
            <person name="Polinski J.M."/>
            <person name="Zimin A.V."/>
            <person name="Clark K.F."/>
            <person name="Kohn A.B."/>
            <person name="Sadowski N."/>
            <person name="Timp W."/>
            <person name="Ptitsyn A."/>
            <person name="Khanna P."/>
            <person name="Romanova D.Y."/>
            <person name="Williams P."/>
            <person name="Greenwood S.J."/>
            <person name="Moroz L.L."/>
            <person name="Walt D.R."/>
            <person name="Bodnar A.G."/>
        </authorList>
    </citation>
    <scope>NUCLEOTIDE SEQUENCE</scope>
    <source>
        <strain evidence="12">GMGI-L3</strain>
    </source>
</reference>
<evidence type="ECO:0000256" key="1">
    <source>
        <dbReference type="ARBA" id="ARBA00004251"/>
    </source>
</evidence>
<evidence type="ECO:0000256" key="4">
    <source>
        <dbReference type="ARBA" id="ARBA00022729"/>
    </source>
</evidence>
<evidence type="ECO:0000256" key="3">
    <source>
        <dbReference type="ARBA" id="ARBA00022692"/>
    </source>
</evidence>
<dbReference type="InterPro" id="IPR058899">
    <property type="entry name" value="TGFBR3/Endoglin-like_N"/>
</dbReference>
<accession>A0A8J5JT22</accession>
<keyword evidence="4" id="KW-0732">Signal</keyword>
<organism evidence="12 13">
    <name type="scientific">Homarus americanus</name>
    <name type="common">American lobster</name>
    <dbReference type="NCBI Taxonomy" id="6706"/>
    <lineage>
        <taxon>Eukaryota</taxon>
        <taxon>Metazoa</taxon>
        <taxon>Ecdysozoa</taxon>
        <taxon>Arthropoda</taxon>
        <taxon>Crustacea</taxon>
        <taxon>Multicrustacea</taxon>
        <taxon>Malacostraca</taxon>
        <taxon>Eumalacostraca</taxon>
        <taxon>Eucarida</taxon>
        <taxon>Decapoda</taxon>
        <taxon>Pleocyemata</taxon>
        <taxon>Astacidea</taxon>
        <taxon>Nephropoidea</taxon>
        <taxon>Nephropidae</taxon>
        <taxon>Homarus</taxon>
    </lineage>
</organism>
<comment type="subcellular location">
    <subcellularLocation>
        <location evidence="1">Cell membrane</location>
        <topology evidence="1">Single-pass type I membrane protein</topology>
    </subcellularLocation>
</comment>
<evidence type="ECO:0000256" key="10">
    <source>
        <dbReference type="SAM" id="Phobius"/>
    </source>
</evidence>
<protein>
    <submittedName>
        <fullName evidence="12">Transforming growth factor beta receptor type 3-like</fullName>
    </submittedName>
</protein>
<dbReference type="Proteomes" id="UP000747542">
    <property type="component" value="Unassembled WGS sequence"/>
</dbReference>
<gene>
    <name evidence="12" type="primary">Tgfbr3-L</name>
    <name evidence="12" type="ORF">Hamer_G016316</name>
</gene>
<feature type="compositionally biased region" description="Low complexity" evidence="9">
    <location>
        <begin position="711"/>
        <end position="732"/>
    </location>
</feature>
<dbReference type="Gene3D" id="2.60.40.3210">
    <property type="entry name" value="Zona pellucida, ZP-N domain"/>
    <property type="match status" value="1"/>
</dbReference>
<feature type="compositionally biased region" description="Polar residues" evidence="9">
    <location>
        <begin position="800"/>
        <end position="814"/>
    </location>
</feature>
<evidence type="ECO:0000313" key="13">
    <source>
        <dbReference type="Proteomes" id="UP000747542"/>
    </source>
</evidence>
<dbReference type="Pfam" id="PF00100">
    <property type="entry name" value="Zona_pellucida"/>
    <property type="match status" value="1"/>
</dbReference>
<dbReference type="InterPro" id="IPR001507">
    <property type="entry name" value="ZP_dom"/>
</dbReference>
<evidence type="ECO:0000256" key="5">
    <source>
        <dbReference type="ARBA" id="ARBA00022989"/>
    </source>
</evidence>
<dbReference type="InterPro" id="IPR042235">
    <property type="entry name" value="ZP-C_dom"/>
</dbReference>
<feature type="domain" description="ZP" evidence="11">
    <location>
        <begin position="417"/>
        <end position="690"/>
    </location>
</feature>
<keyword evidence="13" id="KW-1185">Reference proteome</keyword>
<comment type="caution">
    <text evidence="12">The sequence shown here is derived from an EMBL/GenBank/DDBJ whole genome shotgun (WGS) entry which is preliminary data.</text>
</comment>
<dbReference type="Gene3D" id="2.60.40.4100">
    <property type="entry name" value="Zona pellucida, ZP-C domain"/>
    <property type="match status" value="1"/>
</dbReference>
<dbReference type="InterPro" id="IPR055355">
    <property type="entry name" value="ZP-C"/>
</dbReference>
<dbReference type="PANTHER" id="PTHR14002">
    <property type="entry name" value="ENDOGLIN/TGF-BETA RECEPTOR TYPE III"/>
    <property type="match status" value="1"/>
</dbReference>
<dbReference type="Pfam" id="PF26060">
    <property type="entry name" value="TGFBR3_N"/>
    <property type="match status" value="1"/>
</dbReference>
<keyword evidence="8" id="KW-0325">Glycoprotein</keyword>
<feature type="transmembrane region" description="Helical" evidence="10">
    <location>
        <begin position="751"/>
        <end position="773"/>
    </location>
</feature>
<keyword evidence="3 10" id="KW-0812">Transmembrane</keyword>
<keyword evidence="2" id="KW-1003">Cell membrane</keyword>
<evidence type="ECO:0000259" key="11">
    <source>
        <dbReference type="PROSITE" id="PS51034"/>
    </source>
</evidence>
<evidence type="ECO:0000256" key="6">
    <source>
        <dbReference type="ARBA" id="ARBA00023136"/>
    </source>
</evidence>
<dbReference type="SMART" id="SM00241">
    <property type="entry name" value="ZP"/>
    <property type="match status" value="1"/>
</dbReference>
<keyword evidence="7" id="KW-1015">Disulfide bond</keyword>
<evidence type="ECO:0000256" key="9">
    <source>
        <dbReference type="SAM" id="MobiDB-lite"/>
    </source>
</evidence>
<proteinExistence type="predicted"/>
<name>A0A8J5JT22_HOMAM</name>
<sequence>MGVELPWCRMGLAAETSQGLPRRRASYYGLALQSCPPHHPLLSPHLLLLLAALLSPAAGGQNGELCVVETPLRTQYVRPVVETSAVCHGCLFPAPTPPTPAPDTHTPPIRQVHIVHVDEPEGGAVEVMVTGQQTYRVVLVLHSSRDAPVVFTITSSHPTNTTNHLFLVSGEDEVRGSNLRYSVAHQQRVPQEDLISSTQRKFGFVTSYTRAPQANTIALHLPNDEEADGDCNMEVKDDSPVANCFMSVEQPISGCYHHNMLGENNRDIHIIEVDGSSNSNGSLVLSVVGSSEGGSGDVSAGGGREVERNITLVLRTSRPTTWSLHATSLQGTITLLVGGRDQVENTSVSGPGVVVKVERINVPASFDGLILTVLTSVGPPVSYTRTTSPNKITVTVLPKSVDAEDVAAVIQAALSVSCDESTMTVAIPYDVSERVGGISMSLRDHSCTGAMNISHIVIRENFSRCKFTRQNSPYQTTYTNYVSVDLGPSLSDDEDFDGSGYGIEDEYHGARIAPIQVQCQVHPHPPPHRETPAPQSTNKKTVSEPVAGATYKMEMFRDSDHEIPITTDNYPASTNINHRLYIKTALASVMPWTEEYDADLRIVLEECWLSNSSASSRTGALHEPLVRKSCPLRSSVNLEPMLFNSQTSSFSFQVLSEYSYLGSFFLHCQLGVCSADSLPRPAVNRTLALGPFSMAPSTESSAAWSGSNMKTSDSSDSVVQVSDSTSSSSSVTGATDDKTQIIVLGGLSTEIVVGIALASFVIGVCLTATLWVIHMKTDPRRQKRPEGGAPRNSGYDLSAHSGSSTPSSQAPMTA</sequence>
<dbReference type="PROSITE" id="PS51034">
    <property type="entry name" value="ZP_2"/>
    <property type="match status" value="1"/>
</dbReference>
<evidence type="ECO:0000256" key="8">
    <source>
        <dbReference type="ARBA" id="ARBA00023180"/>
    </source>
</evidence>
<dbReference type="PANTHER" id="PTHR14002:SF45">
    <property type="entry name" value="ZP DOMAIN-CONTAINING PROTEIN"/>
    <property type="match status" value="1"/>
</dbReference>